<proteinExistence type="predicted"/>
<dbReference type="Proteomes" id="UP000217473">
    <property type="component" value="Unassembled WGS sequence"/>
</dbReference>
<keyword evidence="4" id="KW-1185">Reference proteome</keyword>
<accession>A0AAX0QTF3</accession>
<evidence type="ECO:0000313" key="2">
    <source>
        <dbReference type="EMBL" id="RIZ56251.1"/>
    </source>
</evidence>
<dbReference type="RefSeq" id="WP_096597432.1">
    <property type="nucleotide sequence ID" value="NZ_LR134263.1"/>
</dbReference>
<gene>
    <name evidence="1" type="ORF">B5C07_07885</name>
    <name evidence="2" type="ORF">CDL68_01540</name>
</gene>
<dbReference type="EMBL" id="MWUR01000010">
    <property type="protein sequence ID" value="PCF50117.1"/>
    <property type="molecule type" value="Genomic_DNA"/>
</dbReference>
<organism evidence="1 3">
    <name type="scientific">Staphylococcus delphini</name>
    <dbReference type="NCBI Taxonomy" id="53344"/>
    <lineage>
        <taxon>Bacteria</taxon>
        <taxon>Bacillati</taxon>
        <taxon>Bacillota</taxon>
        <taxon>Bacilli</taxon>
        <taxon>Bacillales</taxon>
        <taxon>Staphylococcaceae</taxon>
        <taxon>Staphylococcus</taxon>
        <taxon>Staphylococcus intermedius group</taxon>
    </lineage>
</organism>
<comment type="caution">
    <text evidence="1">The sequence shown here is derived from an EMBL/GenBank/DDBJ whole genome shotgun (WGS) entry which is preliminary data.</text>
</comment>
<evidence type="ECO:0000313" key="4">
    <source>
        <dbReference type="Proteomes" id="UP000266198"/>
    </source>
</evidence>
<dbReference type="AlphaFoldDB" id="A0AAX0QTF3"/>
<dbReference type="Proteomes" id="UP000266198">
    <property type="component" value="Unassembled WGS sequence"/>
</dbReference>
<evidence type="ECO:0008006" key="5">
    <source>
        <dbReference type="Google" id="ProtNLM"/>
    </source>
</evidence>
<reference evidence="1 3" key="1">
    <citation type="journal article" date="2017" name="PLoS ONE">
        <title>Development of a real-time PCR for detection of Staphylococcus pseudintermedius using a novel automated comparison of whole-genome sequences.</title>
        <authorList>
            <person name="Verstappen K.M."/>
            <person name="Huijbregts L."/>
            <person name="Spaninks M."/>
            <person name="Wagenaar J.A."/>
            <person name="Fluit A.C."/>
            <person name="Duim B."/>
        </authorList>
    </citation>
    <scope>NUCLEOTIDE SEQUENCE [LARGE SCALE GENOMIC DNA]</scope>
    <source>
        <strain evidence="1 3">15S02591-1</strain>
    </source>
</reference>
<name>A0AAX0QTF3_9STAP</name>
<protein>
    <recommendedName>
        <fullName evidence="5">Phage protein</fullName>
    </recommendedName>
</protein>
<reference evidence="2 4" key="2">
    <citation type="submission" date="2017-06" db="EMBL/GenBank/DDBJ databases">
        <title>Identification of a new gene, sdsY, involved in staphylococcal internalization in non-professional phagocytic cells (NPPCs).</title>
        <authorList>
            <person name="Maali Y."/>
            <person name="Martins-Simoes P."/>
            <person name="Trouillet-Assant S."/>
            <person name="Laurent F."/>
            <person name="Diot A."/>
            <person name="Verhoeven P."/>
            <person name="Bouvard D."/>
            <person name="Vandenesch F."/>
            <person name="Bes M."/>
        </authorList>
    </citation>
    <scope>NUCLEOTIDE SEQUENCE [LARGE SCALE GENOMIC DNA]</scope>
    <source>
        <strain evidence="2 4">Heidy</strain>
    </source>
</reference>
<sequence>MSLDFEVVGVTLSKRKVEQKGLQHFVNNFRYKDVLKKNKYEEFNFEIDFRRPDYLMDLLLRDAEEYRDSINEEYEGIYVLTKDKIIDLFNTEMNEQTFKNSNDRSYYHSLMSHICDLVGYDSKHNDFYMFMFISG</sequence>
<evidence type="ECO:0000313" key="1">
    <source>
        <dbReference type="EMBL" id="PCF50117.1"/>
    </source>
</evidence>
<dbReference type="EMBL" id="NIPK01000002">
    <property type="protein sequence ID" value="RIZ56251.1"/>
    <property type="molecule type" value="Genomic_DNA"/>
</dbReference>
<evidence type="ECO:0000313" key="3">
    <source>
        <dbReference type="Proteomes" id="UP000217473"/>
    </source>
</evidence>